<gene>
    <name evidence="6" type="ORF">COS26_02130</name>
</gene>
<keyword evidence="2 5" id="KW-0812">Transmembrane</keyword>
<accession>A0A2M7D7R5</accession>
<proteinExistence type="predicted"/>
<sequence>MADLVRIFATSQVQTIVILIVVDVVLGIIAALLKKDFALGKVAGFMKTGILKYVFAFAVLVLIGQALPAMAMVVKISYFLIVLALAGSILDNLGKMGLPIPKILRK</sequence>
<dbReference type="AlphaFoldDB" id="A0A2M7D7R5"/>
<feature type="transmembrane region" description="Helical" evidence="5">
    <location>
        <begin position="53"/>
        <end position="70"/>
    </location>
</feature>
<organism evidence="6 7">
    <name type="scientific">Candidatus Nealsonbacteria bacterium CG02_land_8_20_14_3_00_40_11</name>
    <dbReference type="NCBI Taxonomy" id="1974700"/>
    <lineage>
        <taxon>Bacteria</taxon>
        <taxon>Candidatus Nealsoniibacteriota</taxon>
    </lineage>
</organism>
<dbReference type="Proteomes" id="UP000230304">
    <property type="component" value="Unassembled WGS sequence"/>
</dbReference>
<evidence type="ECO:0000256" key="3">
    <source>
        <dbReference type="ARBA" id="ARBA00022989"/>
    </source>
</evidence>
<comment type="subcellular location">
    <subcellularLocation>
        <location evidence="1">Membrane</location>
        <topology evidence="1">Multi-pass membrane protein</topology>
    </subcellularLocation>
</comment>
<protein>
    <recommendedName>
        <fullName evidence="8">Holin</fullName>
    </recommendedName>
</protein>
<name>A0A2M7D7R5_9BACT</name>
<dbReference type="EMBL" id="PEUA01000047">
    <property type="protein sequence ID" value="PIV42432.1"/>
    <property type="molecule type" value="Genomic_DNA"/>
</dbReference>
<evidence type="ECO:0000256" key="1">
    <source>
        <dbReference type="ARBA" id="ARBA00004141"/>
    </source>
</evidence>
<reference evidence="7" key="1">
    <citation type="submission" date="2017-09" db="EMBL/GenBank/DDBJ databases">
        <title>Depth-based differentiation of microbial function through sediment-hosted aquifers and enrichment of novel symbionts in the deep terrestrial subsurface.</title>
        <authorList>
            <person name="Probst A.J."/>
            <person name="Ladd B."/>
            <person name="Jarett J.K."/>
            <person name="Geller-Mcgrath D.E."/>
            <person name="Sieber C.M.K."/>
            <person name="Emerson J.B."/>
            <person name="Anantharaman K."/>
            <person name="Thomas B.C."/>
            <person name="Malmstrom R."/>
            <person name="Stieglmeier M."/>
            <person name="Klingl A."/>
            <person name="Woyke T."/>
            <person name="Ryan C.M."/>
            <person name="Banfield J.F."/>
        </authorList>
    </citation>
    <scope>NUCLEOTIDE SEQUENCE [LARGE SCALE GENOMIC DNA]</scope>
</reference>
<feature type="transmembrane region" description="Helical" evidence="5">
    <location>
        <begin position="12"/>
        <end position="33"/>
    </location>
</feature>
<feature type="transmembrane region" description="Helical" evidence="5">
    <location>
        <begin position="76"/>
        <end position="94"/>
    </location>
</feature>
<dbReference type="InterPro" id="IPR006480">
    <property type="entry name" value="Phage_holin_4_1"/>
</dbReference>
<evidence type="ECO:0000313" key="6">
    <source>
        <dbReference type="EMBL" id="PIV42432.1"/>
    </source>
</evidence>
<dbReference type="Pfam" id="PF05105">
    <property type="entry name" value="Phage_holin_4_1"/>
    <property type="match status" value="1"/>
</dbReference>
<evidence type="ECO:0000256" key="2">
    <source>
        <dbReference type="ARBA" id="ARBA00022692"/>
    </source>
</evidence>
<keyword evidence="3 5" id="KW-1133">Transmembrane helix</keyword>
<keyword evidence="4 5" id="KW-0472">Membrane</keyword>
<evidence type="ECO:0008006" key="8">
    <source>
        <dbReference type="Google" id="ProtNLM"/>
    </source>
</evidence>
<dbReference type="GO" id="GO:0016020">
    <property type="term" value="C:membrane"/>
    <property type="evidence" value="ECO:0007669"/>
    <property type="project" value="UniProtKB-SubCell"/>
</dbReference>
<evidence type="ECO:0000256" key="4">
    <source>
        <dbReference type="ARBA" id="ARBA00023136"/>
    </source>
</evidence>
<comment type="caution">
    <text evidence="6">The sequence shown here is derived from an EMBL/GenBank/DDBJ whole genome shotgun (WGS) entry which is preliminary data.</text>
</comment>
<evidence type="ECO:0000256" key="5">
    <source>
        <dbReference type="SAM" id="Phobius"/>
    </source>
</evidence>
<evidence type="ECO:0000313" key="7">
    <source>
        <dbReference type="Proteomes" id="UP000230304"/>
    </source>
</evidence>